<sequence>MSSSSSEALSGILGDSEDSVSVSESSGSSTPLEFSSQWMDGAELRVPEALQNFLDMSSPIPVVISVCQEPRSPLTPTRLKLHGPQNSSQALLHSYFQYQLPAPPINSPGSEEILLDETTSKTVYLAFRKFVKTASSSCVQSSSHRIHTDTVRVAYLNVVQAMAGLRDSLYAIPLADVSWLQDDWVSSRLPGLLGACEDMEGDGDVDDGLQLNIGDPGTLCSRREQATPSRANAFHLRPFDLGEATTELVVPTSCPSEVEYPYLLVPSLETMLAAQFAHAGTTCVAVSSCPLSVPCCQPAPLVVASE</sequence>
<evidence type="ECO:0000256" key="1">
    <source>
        <dbReference type="SAM" id="MobiDB-lite"/>
    </source>
</evidence>
<keyword evidence="4" id="KW-1185">Reference proteome</keyword>
<protein>
    <submittedName>
        <fullName evidence="3">Uncharacterized protein</fullName>
    </submittedName>
</protein>
<dbReference type="EMBL" id="CCBP010000433">
    <property type="protein sequence ID" value="CDO76954.1"/>
    <property type="molecule type" value="Genomic_DNA"/>
</dbReference>
<dbReference type="Proteomes" id="UP000029665">
    <property type="component" value="Unassembled WGS sequence"/>
</dbReference>
<evidence type="ECO:0000313" key="2">
    <source>
        <dbReference type="EMBL" id="CDO70604.1"/>
    </source>
</evidence>
<dbReference type="OrthoDB" id="2757929at2759"/>
<evidence type="ECO:0000313" key="4">
    <source>
        <dbReference type="Proteomes" id="UP000029665"/>
    </source>
</evidence>
<proteinExistence type="predicted"/>
<gene>
    <name evidence="3" type="ORF">BN946_scf184271.g5</name>
    <name evidence="2" type="ORF">BN946_scf184656.g19</name>
</gene>
<feature type="compositionally biased region" description="Low complexity" evidence="1">
    <location>
        <begin position="19"/>
        <end position="29"/>
    </location>
</feature>
<organism evidence="3 4">
    <name type="scientific">Pycnoporus cinnabarinus</name>
    <name type="common">Cinnabar-red polypore</name>
    <name type="synonym">Trametes cinnabarina</name>
    <dbReference type="NCBI Taxonomy" id="5643"/>
    <lineage>
        <taxon>Eukaryota</taxon>
        <taxon>Fungi</taxon>
        <taxon>Dikarya</taxon>
        <taxon>Basidiomycota</taxon>
        <taxon>Agaricomycotina</taxon>
        <taxon>Agaricomycetes</taxon>
        <taxon>Polyporales</taxon>
        <taxon>Polyporaceae</taxon>
        <taxon>Trametes</taxon>
    </lineage>
</organism>
<dbReference type="EMBL" id="CCBP010000087">
    <property type="protein sequence ID" value="CDO70604.1"/>
    <property type="molecule type" value="Genomic_DNA"/>
</dbReference>
<name>A0A060SXI7_PYCCI</name>
<reference evidence="3 4" key="1">
    <citation type="submission" date="2014-01" db="EMBL/GenBank/DDBJ databases">
        <title>The genome of the white-rot fungus Pycnoporus cinnabarinus: a basidiomycete model with a versatile arsenal for lignocellulosic biomass breakdown.</title>
        <authorList>
            <person name="Levasseur A."/>
            <person name="Lomascolo A."/>
            <person name="Ruiz-Duenas F.J."/>
            <person name="Uzan E."/>
            <person name="Piumi F."/>
            <person name="Kues U."/>
            <person name="Ram A.F.J."/>
            <person name="Murat C."/>
            <person name="Haon M."/>
            <person name="Benoit I."/>
            <person name="Arfi Y."/>
            <person name="Chevret D."/>
            <person name="Drula E."/>
            <person name="Kwon M.J."/>
            <person name="Gouret P."/>
            <person name="Lesage-Meessen L."/>
            <person name="Lombard V."/>
            <person name="Mariette J."/>
            <person name="Noirot C."/>
            <person name="Park J."/>
            <person name="Patyshakuliyeva A."/>
            <person name="Wieneger R.A.B."/>
            <person name="Wosten H.A.B."/>
            <person name="Martin F."/>
            <person name="Coutinho P.M."/>
            <person name="de Vries R."/>
            <person name="Martinez A.T."/>
            <person name="Klopp C."/>
            <person name="Pontarotti P."/>
            <person name="Henrissat B."/>
            <person name="Record E."/>
        </authorList>
    </citation>
    <scope>NUCLEOTIDE SEQUENCE [LARGE SCALE GENOMIC DNA]</scope>
    <source>
        <strain evidence="3 4">BRFM137</strain>
    </source>
</reference>
<feature type="region of interest" description="Disordered" evidence="1">
    <location>
        <begin position="1"/>
        <end position="34"/>
    </location>
</feature>
<dbReference type="AlphaFoldDB" id="A0A060SXI7"/>
<comment type="caution">
    <text evidence="3">The sequence shown here is derived from an EMBL/GenBank/DDBJ whole genome shotgun (WGS) entry which is preliminary data.</text>
</comment>
<evidence type="ECO:0000313" key="3">
    <source>
        <dbReference type="EMBL" id="CDO76954.1"/>
    </source>
</evidence>
<dbReference type="HOGENOM" id="CLU_924831_0_0_1"/>
<accession>A0A060SXI7</accession>